<dbReference type="SUPFAM" id="SSF69298">
    <property type="entry name" value="Quinohemoprotein amine dehydrogenase A chain, domain 3"/>
    <property type="match status" value="1"/>
</dbReference>
<dbReference type="EMBL" id="WTVH01000044">
    <property type="protein sequence ID" value="NMF95027.1"/>
    <property type="molecule type" value="Genomic_DNA"/>
</dbReference>
<dbReference type="Proteomes" id="UP000601990">
    <property type="component" value="Unassembled WGS sequence"/>
</dbReference>
<feature type="domain" description="Quinohemoprotein amine dehydrogenase alpha subunit" evidence="2">
    <location>
        <begin position="331"/>
        <end position="411"/>
    </location>
</feature>
<evidence type="ECO:0000259" key="2">
    <source>
        <dbReference type="Pfam" id="PF09099"/>
    </source>
</evidence>
<protein>
    <submittedName>
        <fullName evidence="5">Quinohemoprotein amine dehydrogenase subunit alpha</fullName>
    </submittedName>
</protein>
<dbReference type="InterPro" id="IPR023887">
    <property type="entry name" value="QH-AmDH_asu"/>
</dbReference>
<dbReference type="InterPro" id="IPR013783">
    <property type="entry name" value="Ig-like_fold"/>
</dbReference>
<feature type="domain" description="Quinohemoprotein amine dehydrogenase alpha subunit" evidence="3">
    <location>
        <begin position="417"/>
        <end position="546"/>
    </location>
</feature>
<comment type="caution">
    <text evidence="5">The sequence shown here is derived from an EMBL/GenBank/DDBJ whole genome shotgun (WGS) entry which is preliminary data.</text>
</comment>
<gene>
    <name evidence="5" type="primary">peaA</name>
    <name evidence="5" type="ORF">GO608_17080</name>
</gene>
<dbReference type="NCBIfam" id="TIGR03908">
    <property type="entry name" value="QH_alpha"/>
    <property type="match status" value="1"/>
</dbReference>
<dbReference type="InterPro" id="IPR015184">
    <property type="entry name" value="QH-AmDH_asu_dom_IV"/>
</dbReference>
<dbReference type="Pfam" id="PF09099">
    <property type="entry name" value="Qn_am_d_aIII"/>
    <property type="match status" value="1"/>
</dbReference>
<organism evidence="5 6">
    <name type="scientific">Aromatoleum buckelii</name>
    <dbReference type="NCBI Taxonomy" id="200254"/>
    <lineage>
        <taxon>Bacteria</taxon>
        <taxon>Pseudomonadati</taxon>
        <taxon>Pseudomonadota</taxon>
        <taxon>Betaproteobacteria</taxon>
        <taxon>Rhodocyclales</taxon>
        <taxon>Rhodocyclaceae</taxon>
        <taxon>Aromatoleum</taxon>
    </lineage>
</organism>
<evidence type="ECO:0000259" key="1">
    <source>
        <dbReference type="Pfam" id="PF09098"/>
    </source>
</evidence>
<dbReference type="Pfam" id="PF09098">
    <property type="entry name" value="Dehyd-heme_bind"/>
    <property type="match status" value="1"/>
</dbReference>
<name>A0ABX1N6Z8_9RHOO</name>
<evidence type="ECO:0000313" key="6">
    <source>
        <dbReference type="Proteomes" id="UP000601990"/>
    </source>
</evidence>
<dbReference type="Gene3D" id="1.10.760.10">
    <property type="entry name" value="Cytochrome c-like domain"/>
    <property type="match status" value="1"/>
</dbReference>
<reference evidence="5" key="1">
    <citation type="submission" date="2019-12" db="EMBL/GenBank/DDBJ databases">
        <title>Comparative genomics gives insights into the taxonomy of the Azoarcus-Aromatoleum group and reveals separate origins of nif in the plant-associated Azoarcus and non-plant-associated Aromatoleum sub-groups.</title>
        <authorList>
            <person name="Lafos M."/>
            <person name="Maluk M."/>
            <person name="Batista M."/>
            <person name="Junghare M."/>
            <person name="Carmona M."/>
            <person name="Faoro H."/>
            <person name="Cruz L.M."/>
            <person name="Battistoni F."/>
            <person name="De Souza E."/>
            <person name="Pedrosa F."/>
            <person name="Chen W.-M."/>
            <person name="Poole P.S."/>
            <person name="Dixon R.A."/>
            <person name="James E.K."/>
        </authorList>
    </citation>
    <scope>NUCLEOTIDE SEQUENCE</scope>
    <source>
        <strain evidence="5">U120</strain>
    </source>
</reference>
<dbReference type="SUPFAM" id="SSF81296">
    <property type="entry name" value="E set domains"/>
    <property type="match status" value="2"/>
</dbReference>
<evidence type="ECO:0000259" key="4">
    <source>
        <dbReference type="Pfam" id="PF14930"/>
    </source>
</evidence>
<dbReference type="InterPro" id="IPR015182">
    <property type="entry name" value="QH-AmDH_asu_heme-bd_dom"/>
</dbReference>
<dbReference type="InterPro" id="IPR036718">
    <property type="entry name" value="H-AmDH_asu_dom2_sf"/>
</dbReference>
<dbReference type="SUPFAM" id="SSF46626">
    <property type="entry name" value="Cytochrome c"/>
    <property type="match status" value="2"/>
</dbReference>
<proteinExistence type="predicted"/>
<dbReference type="InterPro" id="IPR015183">
    <property type="entry name" value="QH-AmDH_asu_dom_III"/>
</dbReference>
<accession>A0ABX1N6Z8</accession>
<sequence length="548" mass="59515">MKAQMSEAFREGVRDGIRDAMQYGARIAGVLAVATGVAGVAHAANGDAAAQQLLEAKCGACHLDNGKLNRISEIRKSPEGWDMTVVRMGIWHKVELTPGERQTIVKYLADRQGLAPSESAAYRPLTERQPNMQDTAPDEELAQMCGRCHSYGRVALQRRDEGEWRKLMHTHLGQFPSAEYSAMGRDRNWWEIARDQMPVRLAALYPKDTPAWREWRSAKHRPATGNWVVAGERPGWGAYTGTMTARAAGPDRYEVSYELRFGPGNTVRGQGDAIVYTGYEWRGSAKLGNEDTRSIFALSPDGSRMSGRWFLKGADEIGARFEAVRADDAVKNELVSVTPRMLRNGATADLTLAGVALDAKVDFGPGIEVVEWLGTSPGGLKVRVRVAADAPEGVRKVVVGGRESAQTVAVFKRFDAVRVEPAFAVARLGGGTVAPMSAQFDAIAFLNGADGKPGTDDDIRLGSVPAKWSTEPFDDRARHDEDARYAGHMAPHGQFVPSFGGPNPLRRGGINNVGNLSVIATVADGDQTLNGKGQLMVVAQRWNPTPLR</sequence>
<dbReference type="Gene3D" id="2.60.40.10">
    <property type="entry name" value="Immunoglobulins"/>
    <property type="match status" value="2"/>
</dbReference>
<dbReference type="Pfam" id="PF14930">
    <property type="entry name" value="Qn_am_d_aII"/>
    <property type="match status" value="1"/>
</dbReference>
<dbReference type="InterPro" id="IPR009111">
    <property type="entry name" value="QH-AmDH_asu_dom2"/>
</dbReference>
<feature type="domain" description="Quinohemoprotein amine dehydrogenase alpha subunit haem binding" evidence="1">
    <location>
        <begin position="49"/>
        <end position="212"/>
    </location>
</feature>
<dbReference type="InterPro" id="IPR036909">
    <property type="entry name" value="Cyt_c-like_dom_sf"/>
</dbReference>
<evidence type="ECO:0000313" key="5">
    <source>
        <dbReference type="EMBL" id="NMF95027.1"/>
    </source>
</evidence>
<keyword evidence="6" id="KW-1185">Reference proteome</keyword>
<dbReference type="Gene3D" id="2.40.128.120">
    <property type="entry name" value="Quinohemoprotein amine dehydrogenase alpha subunit, domain 2"/>
    <property type="match status" value="1"/>
</dbReference>
<dbReference type="InterPro" id="IPR014756">
    <property type="entry name" value="Ig_E-set"/>
</dbReference>
<dbReference type="Pfam" id="PF09100">
    <property type="entry name" value="Qn_am_d_aIV"/>
    <property type="match status" value="1"/>
</dbReference>
<feature type="domain" description="Quinohemoprotein amine dehydrogenase alpha subunit" evidence="4">
    <location>
        <begin position="223"/>
        <end position="326"/>
    </location>
</feature>
<evidence type="ECO:0000259" key="3">
    <source>
        <dbReference type="Pfam" id="PF09100"/>
    </source>
</evidence>